<reference evidence="1 2" key="1">
    <citation type="journal article" date="2018" name="Sci. Rep.">
        <title>Genomic signatures of local adaptation to the degree of environmental predictability in rotifers.</title>
        <authorList>
            <person name="Franch-Gras L."/>
            <person name="Hahn C."/>
            <person name="Garcia-Roger E.M."/>
            <person name="Carmona M.J."/>
            <person name="Serra M."/>
            <person name="Gomez A."/>
        </authorList>
    </citation>
    <scope>NUCLEOTIDE SEQUENCE [LARGE SCALE GENOMIC DNA]</scope>
    <source>
        <strain evidence="1">HYR1</strain>
    </source>
</reference>
<sequence>MDRFRCCSKDWMGPQSPTGPIPRDKNCLMTWKLGELTISDISLTISLLGWLSAKFFSLDLESPFRLNFCLKKFLIELLMVSFFPMETSGICDELTESVDSIHFSLKIALKTNYRGVYCVSKKKAYEINLFVTN</sequence>
<evidence type="ECO:0000313" key="2">
    <source>
        <dbReference type="Proteomes" id="UP000276133"/>
    </source>
</evidence>
<organism evidence="1 2">
    <name type="scientific">Brachionus plicatilis</name>
    <name type="common">Marine rotifer</name>
    <name type="synonym">Brachionus muelleri</name>
    <dbReference type="NCBI Taxonomy" id="10195"/>
    <lineage>
        <taxon>Eukaryota</taxon>
        <taxon>Metazoa</taxon>
        <taxon>Spiralia</taxon>
        <taxon>Gnathifera</taxon>
        <taxon>Rotifera</taxon>
        <taxon>Eurotatoria</taxon>
        <taxon>Monogononta</taxon>
        <taxon>Pseudotrocha</taxon>
        <taxon>Ploima</taxon>
        <taxon>Brachionidae</taxon>
        <taxon>Brachionus</taxon>
    </lineage>
</organism>
<accession>A0A3M7SL88</accession>
<protein>
    <submittedName>
        <fullName evidence="1">Uncharacterized protein</fullName>
    </submittedName>
</protein>
<gene>
    <name evidence="1" type="ORF">BpHYR1_022157</name>
</gene>
<name>A0A3M7SL88_BRAPC</name>
<evidence type="ECO:0000313" key="1">
    <source>
        <dbReference type="EMBL" id="RNA36278.1"/>
    </source>
</evidence>
<dbReference type="Proteomes" id="UP000276133">
    <property type="component" value="Unassembled WGS sequence"/>
</dbReference>
<dbReference type="AlphaFoldDB" id="A0A3M7SL88"/>
<comment type="caution">
    <text evidence="1">The sequence shown here is derived from an EMBL/GenBank/DDBJ whole genome shotgun (WGS) entry which is preliminary data.</text>
</comment>
<proteinExistence type="predicted"/>
<keyword evidence="2" id="KW-1185">Reference proteome</keyword>
<dbReference type="EMBL" id="REGN01001208">
    <property type="protein sequence ID" value="RNA36278.1"/>
    <property type="molecule type" value="Genomic_DNA"/>
</dbReference>